<organism evidence="1 2">
    <name type="scientific">Emticicia agri</name>
    <dbReference type="NCBI Taxonomy" id="2492393"/>
    <lineage>
        <taxon>Bacteria</taxon>
        <taxon>Pseudomonadati</taxon>
        <taxon>Bacteroidota</taxon>
        <taxon>Cytophagia</taxon>
        <taxon>Cytophagales</taxon>
        <taxon>Leadbetterellaceae</taxon>
        <taxon>Emticicia</taxon>
    </lineage>
</organism>
<dbReference type="Gene3D" id="2.120.10.80">
    <property type="entry name" value="Kelch-type beta propeller"/>
    <property type="match status" value="2"/>
</dbReference>
<dbReference type="AlphaFoldDB" id="A0A4Q5LT79"/>
<dbReference type="RefSeq" id="WP_130024084.1">
    <property type="nucleotide sequence ID" value="NZ_SEWF01000074.1"/>
</dbReference>
<dbReference type="SUPFAM" id="SSF117281">
    <property type="entry name" value="Kelch motif"/>
    <property type="match status" value="1"/>
</dbReference>
<evidence type="ECO:0000313" key="2">
    <source>
        <dbReference type="Proteomes" id="UP000293162"/>
    </source>
</evidence>
<evidence type="ECO:0000313" key="1">
    <source>
        <dbReference type="EMBL" id="RYU92752.1"/>
    </source>
</evidence>
<evidence type="ECO:0008006" key="3">
    <source>
        <dbReference type="Google" id="ProtNLM"/>
    </source>
</evidence>
<dbReference type="EMBL" id="SEWF01000074">
    <property type="protein sequence ID" value="RYU92752.1"/>
    <property type="molecule type" value="Genomic_DNA"/>
</dbReference>
<reference evidence="1 2" key="1">
    <citation type="submission" date="2019-02" db="EMBL/GenBank/DDBJ databases">
        <title>Bacterial novel species Emticicia sp. 17J42-9 isolated from soil.</title>
        <authorList>
            <person name="Jung H.-Y."/>
        </authorList>
    </citation>
    <scope>NUCLEOTIDE SEQUENCE [LARGE SCALE GENOMIC DNA]</scope>
    <source>
        <strain evidence="1 2">17J42-9</strain>
    </source>
</reference>
<sequence>MKRIITISLILIFLWEGSKVSAQTGIISPDGVYVPRLTTVNRNAIATPANGQLIYNTDENCFNVYQKGAWQKLSGFNPTLSDTWTPKANLPVGNGVMGFSIGSKGYLGEWEYDPATDIWTQKAAFPGESRFNAVRFSIGNKGYYGTGYYPDIFFAKEDFWEFDPIANTWTRKADFGGGARYGAVGFSIGNKGYLGGGARFDFSGGEVSLAQFQEYDPSTDTWTAKASLGIIDAVGFSIGNRGYVGTGYDSFNDDVYISKLFWEYNPDANTWTRKADFGGTARIDAAGFSIGNKGYIGLGQNKKDLWEYEPTDNTWTQKTSFGGTTINSATGFSIGKKGYVGIGGGINNFYEYDPFGPPKSITTQGNTFNGPNQLLQFNASGNIGENLNVNGDVTVTGVINTENFIAPTLLNGWVNYNTPTYVPAGYYKDVEARVHLRGSIKFGTSTSGTVLFTLPVGYRPSEVMMFAVTTTSLALGRVDIFPNGDVKVINGSSNHLCLDGISFRVN</sequence>
<dbReference type="OrthoDB" id="103335at2"/>
<dbReference type="PANTHER" id="PTHR45632:SF10">
    <property type="entry name" value="BTB DOMAIN-CONTAINING PROTEIN"/>
    <property type="match status" value="1"/>
</dbReference>
<protein>
    <recommendedName>
        <fullName evidence="3">Galactose oxidase</fullName>
    </recommendedName>
</protein>
<dbReference type="PANTHER" id="PTHR45632">
    <property type="entry name" value="LD33804P"/>
    <property type="match status" value="1"/>
</dbReference>
<gene>
    <name evidence="1" type="ORF">EWM59_25615</name>
</gene>
<proteinExistence type="predicted"/>
<accession>A0A4Q5LT79</accession>
<keyword evidence="2" id="KW-1185">Reference proteome</keyword>
<dbReference type="Proteomes" id="UP000293162">
    <property type="component" value="Unassembled WGS sequence"/>
</dbReference>
<name>A0A4Q5LT79_9BACT</name>
<comment type="caution">
    <text evidence="1">The sequence shown here is derived from an EMBL/GenBank/DDBJ whole genome shotgun (WGS) entry which is preliminary data.</text>
</comment>
<dbReference type="InterPro" id="IPR015915">
    <property type="entry name" value="Kelch-typ_b-propeller"/>
</dbReference>